<dbReference type="NCBIfam" id="TIGR00690">
    <property type="entry name" value="rpoZ"/>
    <property type="match status" value="1"/>
</dbReference>
<evidence type="ECO:0000256" key="5">
    <source>
        <dbReference type="ARBA" id="ARBA00022679"/>
    </source>
</evidence>
<reference evidence="12 13" key="1">
    <citation type="submission" date="2019-08" db="EMBL/GenBank/DDBJ databases">
        <title>Highly reduced genomes of protist endosymbionts show evolutionary convergence.</title>
        <authorList>
            <person name="George E."/>
            <person name="Husnik F."/>
            <person name="Tashyreva D."/>
            <person name="Prokopchuk G."/>
            <person name="Horak A."/>
            <person name="Kwong W.K."/>
            <person name="Lukes J."/>
            <person name="Keeling P.J."/>
        </authorList>
    </citation>
    <scope>NUCLEOTIDE SEQUENCE [LARGE SCALE GENOMIC DNA]</scope>
    <source>
        <strain evidence="12">1621</strain>
    </source>
</reference>
<dbReference type="PANTHER" id="PTHR34476:SF1">
    <property type="entry name" value="DNA-DIRECTED RNA POLYMERASE SUBUNIT OMEGA"/>
    <property type="match status" value="1"/>
</dbReference>
<evidence type="ECO:0000256" key="9">
    <source>
        <dbReference type="ARBA" id="ARBA00030998"/>
    </source>
</evidence>
<evidence type="ECO:0000256" key="2">
    <source>
        <dbReference type="ARBA" id="ARBA00012418"/>
    </source>
</evidence>
<evidence type="ECO:0000256" key="3">
    <source>
        <dbReference type="ARBA" id="ARBA00013725"/>
    </source>
</evidence>
<keyword evidence="6 11" id="KW-0548">Nucleotidyltransferase</keyword>
<evidence type="ECO:0000256" key="7">
    <source>
        <dbReference type="ARBA" id="ARBA00023163"/>
    </source>
</evidence>
<dbReference type="AlphaFoldDB" id="A0A5C0UL20"/>
<evidence type="ECO:0000313" key="12">
    <source>
        <dbReference type="EMBL" id="QEK39554.1"/>
    </source>
</evidence>
<sequence>MARVTVEDCLKNKEIDNKFDLVLVAVYRARELESGEETELDDVVSSPTGSIGLVSNALVSKSHVVALKEIGKGLVNVAQIKAKMRQVSDNIDKARDDRTVLHEYCKDTLFNDDSNDDNSAFYVSSDLEGFSISSDDT</sequence>
<keyword evidence="13" id="KW-1185">Reference proteome</keyword>
<accession>A0A5C0UL20</accession>
<comment type="catalytic activity">
    <reaction evidence="10 11">
        <text>RNA(n) + a ribonucleoside 5'-triphosphate = RNA(n+1) + diphosphate</text>
        <dbReference type="Rhea" id="RHEA:21248"/>
        <dbReference type="Rhea" id="RHEA-COMP:14527"/>
        <dbReference type="Rhea" id="RHEA-COMP:17342"/>
        <dbReference type="ChEBI" id="CHEBI:33019"/>
        <dbReference type="ChEBI" id="CHEBI:61557"/>
        <dbReference type="ChEBI" id="CHEBI:140395"/>
        <dbReference type="EC" id="2.7.7.6"/>
    </reaction>
</comment>
<evidence type="ECO:0000256" key="8">
    <source>
        <dbReference type="ARBA" id="ARBA00029924"/>
    </source>
</evidence>
<protein>
    <recommendedName>
        <fullName evidence="3 11">DNA-directed RNA polymerase subunit omega</fullName>
        <shortName evidence="11">RNAP omega subunit</shortName>
        <ecNumber evidence="2 11">2.7.7.6</ecNumber>
    </recommendedName>
    <alternativeName>
        <fullName evidence="9 11">RNA polymerase omega subunit</fullName>
    </alternativeName>
    <alternativeName>
        <fullName evidence="8 11">Transcriptase subunit omega</fullName>
    </alternativeName>
</protein>
<evidence type="ECO:0000256" key="10">
    <source>
        <dbReference type="ARBA" id="ARBA00048552"/>
    </source>
</evidence>
<dbReference type="InterPro" id="IPR006110">
    <property type="entry name" value="Pol_omega/Rpo6/RPB6"/>
</dbReference>
<name>A0A5C0UL20_9RICK</name>
<dbReference type="Pfam" id="PF01192">
    <property type="entry name" value="RNA_pol_Rpb6"/>
    <property type="match status" value="1"/>
</dbReference>
<keyword evidence="5 11" id="KW-0808">Transferase</keyword>
<dbReference type="SUPFAM" id="SSF63562">
    <property type="entry name" value="RPB6/omega subunit-like"/>
    <property type="match status" value="1"/>
</dbReference>
<dbReference type="GO" id="GO:0006351">
    <property type="term" value="P:DNA-templated transcription"/>
    <property type="evidence" value="ECO:0007669"/>
    <property type="project" value="UniProtKB-UniRule"/>
</dbReference>
<comment type="similarity">
    <text evidence="1 11">Belongs to the RNA polymerase subunit omega family.</text>
</comment>
<keyword evidence="4 11" id="KW-0240">DNA-directed RNA polymerase</keyword>
<gene>
    <name evidence="11 12" type="primary">rpoZ</name>
    <name evidence="12" type="ORF">FZC37_01200</name>
</gene>
<dbReference type="InterPro" id="IPR003716">
    <property type="entry name" value="DNA-dir_RNA_pol_omega"/>
</dbReference>
<evidence type="ECO:0000313" key="13">
    <source>
        <dbReference type="Proteomes" id="UP000323844"/>
    </source>
</evidence>
<dbReference type="InterPro" id="IPR036161">
    <property type="entry name" value="RPB6/omega-like_sf"/>
</dbReference>
<comment type="function">
    <text evidence="11">Promotes RNA polymerase assembly. Latches the N- and C-terminal regions of the beta' subunit thereby facilitating its interaction with the beta and alpha subunits.</text>
</comment>
<evidence type="ECO:0000256" key="6">
    <source>
        <dbReference type="ARBA" id="ARBA00022695"/>
    </source>
</evidence>
<evidence type="ECO:0000256" key="1">
    <source>
        <dbReference type="ARBA" id="ARBA00006711"/>
    </source>
</evidence>
<dbReference type="Gene3D" id="3.90.940.10">
    <property type="match status" value="1"/>
</dbReference>
<proteinExistence type="inferred from homology"/>
<dbReference type="SMART" id="SM01409">
    <property type="entry name" value="RNA_pol_Rpb6"/>
    <property type="match status" value="1"/>
</dbReference>
<dbReference type="HAMAP" id="MF_00366">
    <property type="entry name" value="RNApol_bact_RpoZ"/>
    <property type="match status" value="1"/>
</dbReference>
<dbReference type="PANTHER" id="PTHR34476">
    <property type="entry name" value="DNA-DIRECTED RNA POLYMERASE SUBUNIT OMEGA"/>
    <property type="match status" value="1"/>
</dbReference>
<dbReference type="KEGG" id="snay:FZC37_01200"/>
<dbReference type="EC" id="2.7.7.6" evidence="2 11"/>
<dbReference type="GO" id="GO:0000428">
    <property type="term" value="C:DNA-directed RNA polymerase complex"/>
    <property type="evidence" value="ECO:0007669"/>
    <property type="project" value="UniProtKB-KW"/>
</dbReference>
<dbReference type="OrthoDB" id="9796300at2"/>
<dbReference type="EMBL" id="CP043312">
    <property type="protein sequence ID" value="QEK39554.1"/>
    <property type="molecule type" value="Genomic_DNA"/>
</dbReference>
<dbReference type="RefSeq" id="WP_148951915.1">
    <property type="nucleotide sequence ID" value="NZ_CP043312.1"/>
</dbReference>
<comment type="subunit">
    <text evidence="11">The RNAP catalytic core consists of 2 alpha, 1 beta, 1 beta' and 1 omega subunit. When a sigma factor is associated with the core the holoenzyme is formed, which can initiate transcription.</text>
</comment>
<evidence type="ECO:0000256" key="4">
    <source>
        <dbReference type="ARBA" id="ARBA00022478"/>
    </source>
</evidence>
<organism evidence="12 13">
    <name type="scientific">Candidatus Sneabacter namystus</name>
    <dbReference type="NCBI Taxonomy" id="2601646"/>
    <lineage>
        <taxon>Bacteria</taxon>
        <taxon>Pseudomonadati</taxon>
        <taxon>Pseudomonadota</taxon>
        <taxon>Alphaproteobacteria</taxon>
        <taxon>Rickettsiales</taxon>
        <taxon>Rickettsiaceae</taxon>
        <taxon>Rickettsieae</taxon>
        <taxon>Candidatus Sneabacter</taxon>
    </lineage>
</organism>
<keyword evidence="7 11" id="KW-0804">Transcription</keyword>
<dbReference type="Proteomes" id="UP000323844">
    <property type="component" value="Chromosome"/>
</dbReference>
<dbReference type="GO" id="GO:0003677">
    <property type="term" value="F:DNA binding"/>
    <property type="evidence" value="ECO:0007669"/>
    <property type="project" value="UniProtKB-UniRule"/>
</dbReference>
<evidence type="ECO:0000256" key="11">
    <source>
        <dbReference type="HAMAP-Rule" id="MF_00366"/>
    </source>
</evidence>
<dbReference type="GO" id="GO:0003899">
    <property type="term" value="F:DNA-directed RNA polymerase activity"/>
    <property type="evidence" value="ECO:0007669"/>
    <property type="project" value="UniProtKB-UniRule"/>
</dbReference>